<dbReference type="AlphaFoldDB" id="A0A317W6D5"/>
<comment type="caution">
    <text evidence="2">The sequence shown here is derived from an EMBL/GenBank/DDBJ whole genome shotgun (WGS) entry which is preliminary data.</text>
</comment>
<evidence type="ECO:0000256" key="1">
    <source>
        <dbReference type="SAM" id="MobiDB-lite"/>
    </source>
</evidence>
<gene>
    <name evidence="2" type="ORF">BO70DRAFT_36119</name>
</gene>
<dbReference type="VEuPathDB" id="FungiDB:BO70DRAFT_36119"/>
<evidence type="ECO:0000313" key="3">
    <source>
        <dbReference type="Proteomes" id="UP000247233"/>
    </source>
</evidence>
<organism evidence="2 3">
    <name type="scientific">Aspergillus heteromorphus CBS 117.55</name>
    <dbReference type="NCBI Taxonomy" id="1448321"/>
    <lineage>
        <taxon>Eukaryota</taxon>
        <taxon>Fungi</taxon>
        <taxon>Dikarya</taxon>
        <taxon>Ascomycota</taxon>
        <taxon>Pezizomycotina</taxon>
        <taxon>Eurotiomycetes</taxon>
        <taxon>Eurotiomycetidae</taxon>
        <taxon>Eurotiales</taxon>
        <taxon>Aspergillaceae</taxon>
        <taxon>Aspergillus</taxon>
        <taxon>Aspergillus subgen. Circumdati</taxon>
    </lineage>
</organism>
<reference evidence="2 3" key="1">
    <citation type="submission" date="2016-12" db="EMBL/GenBank/DDBJ databases">
        <title>The genomes of Aspergillus section Nigri reveals drivers in fungal speciation.</title>
        <authorList>
            <consortium name="DOE Joint Genome Institute"/>
            <person name="Vesth T.C."/>
            <person name="Nybo J."/>
            <person name="Theobald S."/>
            <person name="Brandl J."/>
            <person name="Frisvad J.C."/>
            <person name="Nielsen K.F."/>
            <person name="Lyhne E.K."/>
            <person name="Kogle M.E."/>
            <person name="Kuo A."/>
            <person name="Riley R."/>
            <person name="Clum A."/>
            <person name="Nolan M."/>
            <person name="Lipzen A."/>
            <person name="Salamov A."/>
            <person name="Henrissat B."/>
            <person name="Wiebenga A."/>
            <person name="De Vries R.P."/>
            <person name="Grigoriev I.V."/>
            <person name="Mortensen U.H."/>
            <person name="Andersen M.R."/>
            <person name="Baker S.E."/>
        </authorList>
    </citation>
    <scope>NUCLEOTIDE SEQUENCE [LARGE SCALE GENOMIC DNA]</scope>
    <source>
        <strain evidence="2 3">CBS 117.55</strain>
    </source>
</reference>
<dbReference type="RefSeq" id="XP_025399441.1">
    <property type="nucleotide sequence ID" value="XM_025542983.1"/>
</dbReference>
<feature type="region of interest" description="Disordered" evidence="1">
    <location>
        <begin position="65"/>
        <end position="84"/>
    </location>
</feature>
<protein>
    <submittedName>
        <fullName evidence="2">Uncharacterized protein</fullName>
    </submittedName>
</protein>
<keyword evidence="3" id="KW-1185">Reference proteome</keyword>
<name>A0A317W6D5_9EURO</name>
<proteinExistence type="predicted"/>
<dbReference type="EMBL" id="MSFL01000012">
    <property type="protein sequence ID" value="PWY82176.1"/>
    <property type="molecule type" value="Genomic_DNA"/>
</dbReference>
<sequence>MLGWVHQACLLPLFPPSVPRPFLSSLRRSVFPAKSARGTVLRLPYIASPPSRVLSARSIFSFFPSAQSPSTPPPPPNSKHPNSISSIPHPFVSSDIGLLHLHWATLRRHLPTGPVRRSPVMERSGRMAWAGLGWAGLCHHSPAQQTACVLAN</sequence>
<accession>A0A317W6D5</accession>
<dbReference type="GeneID" id="37065220"/>
<evidence type="ECO:0000313" key="2">
    <source>
        <dbReference type="EMBL" id="PWY82176.1"/>
    </source>
</evidence>
<dbReference type="Proteomes" id="UP000247233">
    <property type="component" value="Unassembled WGS sequence"/>
</dbReference>